<dbReference type="Gene3D" id="3.40.50.10810">
    <property type="entry name" value="Tandem AAA-ATPase domain"/>
    <property type="match status" value="1"/>
</dbReference>
<feature type="region of interest" description="Disordered" evidence="9">
    <location>
        <begin position="129"/>
        <end position="153"/>
    </location>
</feature>
<evidence type="ECO:0000256" key="9">
    <source>
        <dbReference type="SAM" id="MobiDB-lite"/>
    </source>
</evidence>
<evidence type="ECO:0000256" key="5">
    <source>
        <dbReference type="ARBA" id="ARBA00022833"/>
    </source>
</evidence>
<keyword evidence="2" id="KW-0479">Metal-binding</keyword>
<keyword evidence="4" id="KW-0378">Hydrolase</keyword>
<dbReference type="GO" id="GO:0003676">
    <property type="term" value="F:nucleic acid binding"/>
    <property type="evidence" value="ECO:0007669"/>
    <property type="project" value="InterPro"/>
</dbReference>
<dbReference type="Pfam" id="PF08797">
    <property type="entry name" value="HIRAN"/>
    <property type="match status" value="1"/>
</dbReference>
<evidence type="ECO:0000256" key="8">
    <source>
        <dbReference type="SAM" id="Coils"/>
    </source>
</evidence>
<evidence type="ECO:0000259" key="10">
    <source>
        <dbReference type="SMART" id="SM00487"/>
    </source>
</evidence>
<keyword evidence="13" id="KW-1185">Reference proteome</keyword>
<dbReference type="Pfam" id="PF00176">
    <property type="entry name" value="SNF2-rel_dom"/>
    <property type="match status" value="1"/>
</dbReference>
<keyword evidence="6" id="KW-0067">ATP-binding</keyword>
<dbReference type="SUPFAM" id="SSF52540">
    <property type="entry name" value="P-loop containing nucleoside triphosphate hydrolases"/>
    <property type="match status" value="2"/>
</dbReference>
<dbReference type="PANTHER" id="PTHR45626">
    <property type="entry name" value="TRANSCRIPTION TERMINATION FACTOR 2-RELATED"/>
    <property type="match status" value="1"/>
</dbReference>
<gene>
    <name evidence="12" type="ORF">BC936DRAFT_141660</name>
</gene>
<keyword evidence="3" id="KW-0547">Nucleotide-binding</keyword>
<protein>
    <submittedName>
        <fullName evidence="12">SNF2 family N-terminal domain-containing protein</fullName>
    </submittedName>
</protein>
<proteinExistence type="predicted"/>
<sequence>MPDSTPLSPTTMSNIPHSPSKKRRFFELDEPAHTSSFPSPASYMNLVSSNPVVLPEETVPPHLAELRAVLGPGVSPRMLEALYKLANGNLDVAVNSYFEGSMKEEKEVAAVKKGVNPFNVLETVKENNEFKGGSSSMQIPTAPANSKKKSKREGTTWARKYIGEFIVIGIFIESSISQTHHRPVCYFLILLPPPPPGWSSFKGPNPLHPGDKVLIDRTPPPTPTTKRGKLPSTTRPNTIVRFTTLPTPTFPRALEIGRLPSSTARHVSKLLDLGLCDFDGTVVHCSDRLSTGDDVLLQIRAFLLPHAFSFDPYYRTNVAAFARKPIFDKVAETDLEREAKDRRVAMLALFKALGLRPVGAARPDAGEDAYRENLVAADEVEGPAGSVKELGVEEDGTNVAEAEEGEKQISEEELDNLYEKAQRFDAALPEMEPARSMVLELRSYQKQRGEDGKELEFLLLLFLLPYNSLHSVRYYSAQALSWMVSKESPETADGEGARKLASLHPLWEEYVFPADLEQGVGAVGEEEEERFYLNPYSEMGLGKTIEILSLIHTNRPILPLPPSTSAPTRHSSPTTLILCPMSLLAQWRDELLRGSAPGTLKVDVYYGGTKDRAVRESCCRWDGRAPDVLVTSYGTVMSEWCAGAEGGRRGLFGVEFWRVVLDEAHQIKVRTTKTARSCFALEAQRRWVVTGTPIQLLPSFTYTQNKLEDLFSLAHFLRSEPWSNYTFWRAHISLPFESKDARALDVVQTVLEPLVLRRTKAMRGPDGTALVQLPDKTIDVEFLDFSPAEQEIYDGLFKDSKRRFSTFVNQGKVLSQYASIFQLLMRLRQVCDHPYLILGGKNSQGEDVVLKDGPVSLDELIAKFDASGSSPGSTDGAPSYGASVLQRLMEGAGADDEQE</sequence>
<dbReference type="SMART" id="SM00487">
    <property type="entry name" value="DEXDc"/>
    <property type="match status" value="1"/>
</dbReference>
<dbReference type="PANTHER" id="PTHR45626:SF22">
    <property type="entry name" value="DNA REPAIR PROTEIN RAD5"/>
    <property type="match status" value="1"/>
</dbReference>
<dbReference type="GO" id="GO:0005524">
    <property type="term" value="F:ATP binding"/>
    <property type="evidence" value="ECO:0007669"/>
    <property type="project" value="UniProtKB-KW"/>
</dbReference>
<dbReference type="AlphaFoldDB" id="A0A433DG27"/>
<name>A0A433DG27_9FUNG</name>
<dbReference type="InterPro" id="IPR038718">
    <property type="entry name" value="SNF2-like_sf"/>
</dbReference>
<dbReference type="InterPro" id="IPR014001">
    <property type="entry name" value="Helicase_ATP-bd"/>
</dbReference>
<dbReference type="CDD" id="cd18008">
    <property type="entry name" value="DEXDc_SHPRH-like"/>
    <property type="match status" value="1"/>
</dbReference>
<feature type="compositionally biased region" description="Polar residues" evidence="9">
    <location>
        <begin position="1"/>
        <end position="17"/>
    </location>
</feature>
<evidence type="ECO:0000256" key="6">
    <source>
        <dbReference type="ARBA" id="ARBA00022840"/>
    </source>
</evidence>
<feature type="region of interest" description="Disordered" evidence="9">
    <location>
        <begin position="1"/>
        <end position="22"/>
    </location>
</feature>
<comment type="subcellular location">
    <subcellularLocation>
        <location evidence="1">Nucleus</location>
    </subcellularLocation>
</comment>
<keyword evidence="7" id="KW-0539">Nucleus</keyword>
<evidence type="ECO:0000313" key="13">
    <source>
        <dbReference type="Proteomes" id="UP000268093"/>
    </source>
</evidence>
<evidence type="ECO:0000313" key="12">
    <source>
        <dbReference type="EMBL" id="RUP49735.1"/>
    </source>
</evidence>
<dbReference type="GO" id="GO:0008270">
    <property type="term" value="F:zinc ion binding"/>
    <property type="evidence" value="ECO:0007669"/>
    <property type="project" value="InterPro"/>
</dbReference>
<dbReference type="GO" id="GO:0008094">
    <property type="term" value="F:ATP-dependent activity, acting on DNA"/>
    <property type="evidence" value="ECO:0007669"/>
    <property type="project" value="TreeGrafter"/>
</dbReference>
<dbReference type="GO" id="GO:0005634">
    <property type="term" value="C:nucleus"/>
    <property type="evidence" value="ECO:0007669"/>
    <property type="project" value="UniProtKB-SubCell"/>
</dbReference>
<dbReference type="InterPro" id="IPR014905">
    <property type="entry name" value="HIRAN"/>
</dbReference>
<dbReference type="OrthoDB" id="448448at2759"/>
<dbReference type="Gene3D" id="3.40.50.300">
    <property type="entry name" value="P-loop containing nucleotide triphosphate hydrolases"/>
    <property type="match status" value="1"/>
</dbReference>
<dbReference type="GO" id="GO:0016818">
    <property type="term" value="F:hydrolase activity, acting on acid anhydrides, in phosphorus-containing anhydrides"/>
    <property type="evidence" value="ECO:0007669"/>
    <property type="project" value="InterPro"/>
</dbReference>
<dbReference type="EMBL" id="RBNI01002022">
    <property type="protein sequence ID" value="RUP49735.1"/>
    <property type="molecule type" value="Genomic_DNA"/>
</dbReference>
<feature type="domain" description="Helicase ATP-binding" evidence="10">
    <location>
        <begin position="468"/>
        <end position="728"/>
    </location>
</feature>
<feature type="coiled-coil region" evidence="8">
    <location>
        <begin position="400"/>
        <end position="427"/>
    </location>
</feature>
<evidence type="ECO:0000259" key="11">
    <source>
        <dbReference type="SMART" id="SM00910"/>
    </source>
</evidence>
<evidence type="ECO:0000256" key="4">
    <source>
        <dbReference type="ARBA" id="ARBA00022801"/>
    </source>
</evidence>
<organism evidence="12 13">
    <name type="scientific">Jimgerdemannia flammicorona</name>
    <dbReference type="NCBI Taxonomy" id="994334"/>
    <lineage>
        <taxon>Eukaryota</taxon>
        <taxon>Fungi</taxon>
        <taxon>Fungi incertae sedis</taxon>
        <taxon>Mucoromycota</taxon>
        <taxon>Mucoromycotina</taxon>
        <taxon>Endogonomycetes</taxon>
        <taxon>Endogonales</taxon>
        <taxon>Endogonaceae</taxon>
        <taxon>Jimgerdemannia</taxon>
    </lineage>
</organism>
<dbReference type="SMART" id="SM00910">
    <property type="entry name" value="HIRAN"/>
    <property type="match status" value="1"/>
</dbReference>
<evidence type="ECO:0000256" key="1">
    <source>
        <dbReference type="ARBA" id="ARBA00004123"/>
    </source>
</evidence>
<dbReference type="Proteomes" id="UP000268093">
    <property type="component" value="Unassembled WGS sequence"/>
</dbReference>
<evidence type="ECO:0000256" key="3">
    <source>
        <dbReference type="ARBA" id="ARBA00022741"/>
    </source>
</evidence>
<dbReference type="InterPro" id="IPR050628">
    <property type="entry name" value="SNF2_RAD54_helicase_TF"/>
</dbReference>
<keyword evidence="5" id="KW-0862">Zinc</keyword>
<feature type="region of interest" description="Disordered" evidence="9">
    <location>
        <begin position="213"/>
        <end position="235"/>
    </location>
</feature>
<dbReference type="InterPro" id="IPR027417">
    <property type="entry name" value="P-loop_NTPase"/>
</dbReference>
<feature type="domain" description="HIRAN" evidence="11">
    <location>
        <begin position="189"/>
        <end position="303"/>
    </location>
</feature>
<evidence type="ECO:0000256" key="7">
    <source>
        <dbReference type="ARBA" id="ARBA00023242"/>
    </source>
</evidence>
<reference evidence="12 13" key="1">
    <citation type="journal article" date="2018" name="New Phytol.">
        <title>Phylogenomics of Endogonaceae and evolution of mycorrhizas within Mucoromycota.</title>
        <authorList>
            <person name="Chang Y."/>
            <person name="Desiro A."/>
            <person name="Na H."/>
            <person name="Sandor L."/>
            <person name="Lipzen A."/>
            <person name="Clum A."/>
            <person name="Barry K."/>
            <person name="Grigoriev I.V."/>
            <person name="Martin F.M."/>
            <person name="Stajich J.E."/>
            <person name="Smith M.E."/>
            <person name="Bonito G."/>
            <person name="Spatafora J.W."/>
        </authorList>
    </citation>
    <scope>NUCLEOTIDE SEQUENCE [LARGE SCALE GENOMIC DNA]</scope>
    <source>
        <strain evidence="12 13">GMNB39</strain>
    </source>
</reference>
<comment type="caution">
    <text evidence="12">The sequence shown here is derived from an EMBL/GenBank/DDBJ whole genome shotgun (WGS) entry which is preliminary data.</text>
</comment>
<dbReference type="GO" id="GO:0006281">
    <property type="term" value="P:DNA repair"/>
    <property type="evidence" value="ECO:0007669"/>
    <property type="project" value="TreeGrafter"/>
</dbReference>
<keyword evidence="8" id="KW-0175">Coiled coil</keyword>
<accession>A0A433DG27</accession>
<dbReference type="InterPro" id="IPR000330">
    <property type="entry name" value="SNF2_N"/>
</dbReference>
<evidence type="ECO:0000256" key="2">
    <source>
        <dbReference type="ARBA" id="ARBA00022723"/>
    </source>
</evidence>